<dbReference type="RefSeq" id="WP_113888616.1">
    <property type="nucleotide sequence ID" value="NZ_QNRK01000007.1"/>
</dbReference>
<dbReference type="AlphaFoldDB" id="A0A366FNS4"/>
<proteinExistence type="predicted"/>
<keyword evidence="1" id="KW-1133">Transmembrane helix</keyword>
<evidence type="ECO:0000313" key="2">
    <source>
        <dbReference type="EMBL" id="RBP15786.1"/>
    </source>
</evidence>
<keyword evidence="1" id="KW-0812">Transmembrane</keyword>
<accession>A0A366FNS4</accession>
<reference evidence="2 3" key="1">
    <citation type="submission" date="2018-06" db="EMBL/GenBank/DDBJ databases">
        <title>Genomic Encyclopedia of Type Strains, Phase IV (KMG-IV): sequencing the most valuable type-strain genomes for metagenomic binning, comparative biology and taxonomic classification.</title>
        <authorList>
            <person name="Goeker M."/>
        </authorList>
    </citation>
    <scope>NUCLEOTIDE SEQUENCE [LARGE SCALE GENOMIC DNA]</scope>
    <source>
        <strain evidence="2 3">DSM 24875</strain>
    </source>
</reference>
<name>A0A366FNS4_9HYPH</name>
<comment type="caution">
    <text evidence="2">The sequence shown here is derived from an EMBL/GenBank/DDBJ whole genome shotgun (WGS) entry which is preliminary data.</text>
</comment>
<feature type="transmembrane region" description="Helical" evidence="1">
    <location>
        <begin position="20"/>
        <end position="41"/>
    </location>
</feature>
<dbReference type="EMBL" id="QNRK01000007">
    <property type="protein sequence ID" value="RBP15786.1"/>
    <property type="molecule type" value="Genomic_DNA"/>
</dbReference>
<evidence type="ECO:0000313" key="3">
    <source>
        <dbReference type="Proteomes" id="UP000253529"/>
    </source>
</evidence>
<dbReference type="Proteomes" id="UP000253529">
    <property type="component" value="Unassembled WGS sequence"/>
</dbReference>
<keyword evidence="1" id="KW-0472">Membrane</keyword>
<sequence length="78" mass="8109">MSWIEEHAEFYRVYLADDRSLAPLARAVVAAIAASLSLYLVSLFDPAPSGAALAAAHNAGGDSRAACSWTSCEPAAGR</sequence>
<keyword evidence="3" id="KW-1185">Reference proteome</keyword>
<organism evidence="2 3">
    <name type="scientific">Roseiarcus fermentans</name>
    <dbReference type="NCBI Taxonomy" id="1473586"/>
    <lineage>
        <taxon>Bacteria</taxon>
        <taxon>Pseudomonadati</taxon>
        <taxon>Pseudomonadota</taxon>
        <taxon>Alphaproteobacteria</taxon>
        <taxon>Hyphomicrobiales</taxon>
        <taxon>Roseiarcaceae</taxon>
        <taxon>Roseiarcus</taxon>
    </lineage>
</organism>
<gene>
    <name evidence="2" type="ORF">DFR50_10756</name>
</gene>
<evidence type="ECO:0000256" key="1">
    <source>
        <dbReference type="SAM" id="Phobius"/>
    </source>
</evidence>
<protein>
    <submittedName>
        <fullName evidence="2">Uncharacterized protein</fullName>
    </submittedName>
</protein>